<organism evidence="2 3">
    <name type="scientific">Hibiscus trionum</name>
    <name type="common">Flower of an hour</name>
    <dbReference type="NCBI Taxonomy" id="183268"/>
    <lineage>
        <taxon>Eukaryota</taxon>
        <taxon>Viridiplantae</taxon>
        <taxon>Streptophyta</taxon>
        <taxon>Embryophyta</taxon>
        <taxon>Tracheophyta</taxon>
        <taxon>Spermatophyta</taxon>
        <taxon>Magnoliopsida</taxon>
        <taxon>eudicotyledons</taxon>
        <taxon>Gunneridae</taxon>
        <taxon>Pentapetalae</taxon>
        <taxon>rosids</taxon>
        <taxon>malvids</taxon>
        <taxon>Malvales</taxon>
        <taxon>Malvaceae</taxon>
        <taxon>Malvoideae</taxon>
        <taxon>Hibiscus</taxon>
    </lineage>
</organism>
<dbReference type="EMBL" id="BSYR01000017">
    <property type="protein sequence ID" value="GMI79851.1"/>
    <property type="molecule type" value="Genomic_DNA"/>
</dbReference>
<name>A0A9W7LXL3_HIBTR</name>
<proteinExistence type="predicted"/>
<evidence type="ECO:0000313" key="3">
    <source>
        <dbReference type="Proteomes" id="UP001165190"/>
    </source>
</evidence>
<feature type="domain" description="Reverse transcriptase" evidence="1">
    <location>
        <begin position="2"/>
        <end position="144"/>
    </location>
</feature>
<dbReference type="InterPro" id="IPR000477">
    <property type="entry name" value="RT_dom"/>
</dbReference>
<dbReference type="Pfam" id="PF00078">
    <property type="entry name" value="RVT_1"/>
    <property type="match status" value="1"/>
</dbReference>
<evidence type="ECO:0000259" key="1">
    <source>
        <dbReference type="Pfam" id="PF00078"/>
    </source>
</evidence>
<reference evidence="2" key="1">
    <citation type="submission" date="2023-05" db="EMBL/GenBank/DDBJ databases">
        <title>Genome and transcriptome analyses reveal genes involved in the formation of fine ridges on petal epidermal cells in Hibiscus trionum.</title>
        <authorList>
            <person name="Koshimizu S."/>
            <person name="Masuda S."/>
            <person name="Ishii T."/>
            <person name="Shirasu K."/>
            <person name="Hoshino A."/>
            <person name="Arita M."/>
        </authorList>
    </citation>
    <scope>NUCLEOTIDE SEQUENCE</scope>
    <source>
        <strain evidence="2">Hamamatsu line</strain>
    </source>
</reference>
<evidence type="ECO:0000313" key="2">
    <source>
        <dbReference type="EMBL" id="GMI79851.1"/>
    </source>
</evidence>
<accession>A0A9W7LXL3</accession>
<dbReference type="OrthoDB" id="998870at2759"/>
<comment type="caution">
    <text evidence="2">The sequence shown here is derived from an EMBL/GenBank/DDBJ whole genome shotgun (WGS) entry which is preliminary data.</text>
</comment>
<sequence length="145" mass="17068">MAIKVDLEKAYDQLEWDFIEDTLHDLRLPTHFVTWIIHHVRSVSTQIIWNGDLTDSFRPFQLALHFVLCMERLSHAIVRLVQHGNWKYIYLSRHGSNLSHLFFVDDLVLFTEATGAQLDVIKDVMINFCACFGIKLLWRKCMFTS</sequence>
<dbReference type="Proteomes" id="UP001165190">
    <property type="component" value="Unassembled WGS sequence"/>
</dbReference>
<dbReference type="AlphaFoldDB" id="A0A9W7LXL3"/>
<keyword evidence="3" id="KW-1185">Reference proteome</keyword>
<protein>
    <recommendedName>
        <fullName evidence="1">Reverse transcriptase domain-containing protein</fullName>
    </recommendedName>
</protein>
<gene>
    <name evidence="2" type="ORF">HRI_001654400</name>
</gene>